<dbReference type="InterPro" id="IPR036047">
    <property type="entry name" value="F-box-like_dom_sf"/>
</dbReference>
<evidence type="ECO:0000259" key="1">
    <source>
        <dbReference type="PROSITE" id="PS50181"/>
    </source>
</evidence>
<comment type="caution">
    <text evidence="2">The sequence shown here is derived from an EMBL/GenBank/DDBJ whole genome shotgun (WGS) entry which is preliminary data.</text>
</comment>
<dbReference type="AlphaFoldDB" id="A0AAV5WT96"/>
<reference evidence="2" key="1">
    <citation type="submission" date="2023-10" db="EMBL/GenBank/DDBJ databases">
        <title>Genome assembly of Pristionchus species.</title>
        <authorList>
            <person name="Yoshida K."/>
            <person name="Sommer R.J."/>
        </authorList>
    </citation>
    <scope>NUCLEOTIDE SEQUENCE</scope>
    <source>
        <strain evidence="2">RS5133</strain>
    </source>
</reference>
<sequence length="345" mass="39884">ITTFLLSVNSSLFQNTAQWIPMPLTLETLPRENLYRILSHIDLKDRVRVRECSQNMKSAIEQSDFITTKLAIYFERDAMRCPRLYFGDKQECITAKINELRDLQNRQSQMFRIAQINELTMHFDEAVINEKVLEQVIGPFQFLTLNVHVHKIMQPSVLRLIQRFEGGNMSFHICCFAPDLQTIIDLPRMKNLIIESNNVALSDYINSEKVLQIIGKDHEYTVLPMKPFKPEHLFRIIREVQSNDRVKGLTLHVSSLNFQYNFLNAIGIREEGANLLNISDANSPIVLGQMIRPLGRMNILNYYLSYGPGYLCVRSKNHGIYRISIVKETLPEDAIPSHNFTLPSD</sequence>
<keyword evidence="3" id="KW-1185">Reference proteome</keyword>
<name>A0AAV5WT96_9BILA</name>
<dbReference type="Proteomes" id="UP001432322">
    <property type="component" value="Unassembled WGS sequence"/>
</dbReference>
<dbReference type="InterPro" id="IPR001810">
    <property type="entry name" value="F-box_dom"/>
</dbReference>
<protein>
    <recommendedName>
        <fullName evidence="1">F-box domain-containing protein</fullName>
    </recommendedName>
</protein>
<evidence type="ECO:0000313" key="3">
    <source>
        <dbReference type="Proteomes" id="UP001432322"/>
    </source>
</evidence>
<evidence type="ECO:0000313" key="2">
    <source>
        <dbReference type="EMBL" id="GMT33848.1"/>
    </source>
</evidence>
<feature type="domain" description="F-box" evidence="1">
    <location>
        <begin position="23"/>
        <end position="70"/>
    </location>
</feature>
<dbReference type="Pfam" id="PF00646">
    <property type="entry name" value="F-box"/>
    <property type="match status" value="1"/>
</dbReference>
<gene>
    <name evidence="2" type="ORF">PFISCL1PPCAC_25145</name>
</gene>
<dbReference type="EMBL" id="BTSY01000006">
    <property type="protein sequence ID" value="GMT33848.1"/>
    <property type="molecule type" value="Genomic_DNA"/>
</dbReference>
<feature type="non-terminal residue" evidence="2">
    <location>
        <position position="1"/>
    </location>
</feature>
<dbReference type="SMART" id="SM00256">
    <property type="entry name" value="FBOX"/>
    <property type="match status" value="1"/>
</dbReference>
<dbReference type="SUPFAM" id="SSF81383">
    <property type="entry name" value="F-box domain"/>
    <property type="match status" value="1"/>
</dbReference>
<proteinExistence type="predicted"/>
<accession>A0AAV5WT96</accession>
<dbReference type="PROSITE" id="PS50181">
    <property type="entry name" value="FBOX"/>
    <property type="match status" value="1"/>
</dbReference>
<organism evidence="2 3">
    <name type="scientific">Pristionchus fissidentatus</name>
    <dbReference type="NCBI Taxonomy" id="1538716"/>
    <lineage>
        <taxon>Eukaryota</taxon>
        <taxon>Metazoa</taxon>
        <taxon>Ecdysozoa</taxon>
        <taxon>Nematoda</taxon>
        <taxon>Chromadorea</taxon>
        <taxon>Rhabditida</taxon>
        <taxon>Rhabditina</taxon>
        <taxon>Diplogasteromorpha</taxon>
        <taxon>Diplogasteroidea</taxon>
        <taxon>Neodiplogasteridae</taxon>
        <taxon>Pristionchus</taxon>
    </lineage>
</organism>